<dbReference type="PANTHER" id="PTHR43399">
    <property type="entry name" value="SUBTILISIN-RELATED"/>
    <property type="match status" value="1"/>
</dbReference>
<dbReference type="PRINTS" id="PR00723">
    <property type="entry name" value="SUBTILISIN"/>
</dbReference>
<dbReference type="Gene3D" id="3.40.50.200">
    <property type="entry name" value="Peptidase S8/S53 domain"/>
    <property type="match status" value="2"/>
</dbReference>
<feature type="active site" description="Charge relay system" evidence="5">
    <location>
        <position position="311"/>
    </location>
</feature>
<dbReference type="InterPro" id="IPR051048">
    <property type="entry name" value="Peptidase_S8/S53_subtilisin"/>
</dbReference>
<dbReference type="SUPFAM" id="SSF52743">
    <property type="entry name" value="Subtilisin-like"/>
    <property type="match status" value="1"/>
</dbReference>
<evidence type="ECO:0000256" key="3">
    <source>
        <dbReference type="ARBA" id="ARBA00022801"/>
    </source>
</evidence>
<dbReference type="InterPro" id="IPR023828">
    <property type="entry name" value="Peptidase_S8_Ser-AS"/>
</dbReference>
<organism evidence="8 9">
    <name type="scientific">Pseudotamlana haliotis</name>
    <dbReference type="NCBI Taxonomy" id="2614804"/>
    <lineage>
        <taxon>Bacteria</taxon>
        <taxon>Pseudomonadati</taxon>
        <taxon>Bacteroidota</taxon>
        <taxon>Flavobacteriia</taxon>
        <taxon>Flavobacteriales</taxon>
        <taxon>Flavobacteriaceae</taxon>
        <taxon>Pseudotamlana</taxon>
    </lineage>
</organism>
<gene>
    <name evidence="8" type="ORF">F6U93_01005</name>
</gene>
<dbReference type="PROSITE" id="PS51892">
    <property type="entry name" value="SUBTILASE"/>
    <property type="match status" value="1"/>
</dbReference>
<name>A0A6N6MRV8_9FLAO</name>
<evidence type="ECO:0000259" key="7">
    <source>
        <dbReference type="Pfam" id="PF00082"/>
    </source>
</evidence>
<dbReference type="GO" id="GO:0004252">
    <property type="term" value="F:serine-type endopeptidase activity"/>
    <property type="evidence" value="ECO:0007669"/>
    <property type="project" value="UniProtKB-UniRule"/>
</dbReference>
<dbReference type="RefSeq" id="WP_150935968.1">
    <property type="nucleotide sequence ID" value="NZ_WAAT01000004.1"/>
</dbReference>
<evidence type="ECO:0000256" key="2">
    <source>
        <dbReference type="ARBA" id="ARBA00022670"/>
    </source>
</evidence>
<accession>A0A6N6MRV8</accession>
<evidence type="ECO:0000256" key="1">
    <source>
        <dbReference type="ARBA" id="ARBA00011073"/>
    </source>
</evidence>
<comment type="similarity">
    <text evidence="1 5 6">Belongs to the peptidase S8 family.</text>
</comment>
<keyword evidence="9" id="KW-1185">Reference proteome</keyword>
<evidence type="ECO:0000313" key="8">
    <source>
        <dbReference type="EMBL" id="KAB1071337.1"/>
    </source>
</evidence>
<dbReference type="GO" id="GO:0006508">
    <property type="term" value="P:proteolysis"/>
    <property type="evidence" value="ECO:0007669"/>
    <property type="project" value="UniProtKB-KW"/>
</dbReference>
<dbReference type="InterPro" id="IPR000209">
    <property type="entry name" value="Peptidase_S8/S53_dom"/>
</dbReference>
<keyword evidence="4 5" id="KW-0720">Serine protease</keyword>
<dbReference type="PROSITE" id="PS00136">
    <property type="entry name" value="SUBTILASE_ASP"/>
    <property type="match status" value="1"/>
</dbReference>
<dbReference type="PROSITE" id="PS00137">
    <property type="entry name" value="SUBTILASE_HIS"/>
    <property type="match status" value="1"/>
</dbReference>
<dbReference type="InterPro" id="IPR022398">
    <property type="entry name" value="Peptidase_S8_His-AS"/>
</dbReference>
<dbReference type="AlphaFoldDB" id="A0A6N6MRV8"/>
<dbReference type="InterPro" id="IPR034080">
    <property type="entry name" value="Protease_P7-like_dom"/>
</dbReference>
<feature type="active site" description="Charge relay system" evidence="5">
    <location>
        <position position="481"/>
    </location>
</feature>
<dbReference type="InterPro" id="IPR015500">
    <property type="entry name" value="Peptidase_S8_subtilisin-rel"/>
</dbReference>
<dbReference type="InterPro" id="IPR023827">
    <property type="entry name" value="Peptidase_S8_Asp-AS"/>
</dbReference>
<dbReference type="PROSITE" id="PS00138">
    <property type="entry name" value="SUBTILASE_SER"/>
    <property type="match status" value="1"/>
</dbReference>
<sequence>MKTSTLLQYSIASLVLLGCGGSKVTQTKAIWDKPVPLGDEKAILMTPKSGSFSEAEKHGWAHTDLLSDSIPGMSLNKAYEFLKDKSAQPILVGVIDSGIDIDHEDLRSMLWTNPSDNTTNNSDDDNNKYIDDIHGWNFLGGTENEAIYARNGLTREYAKYLKRFEGANEASVAEADRVDYQKYLELKEEYETSSEQYQEMYDKYTAIVQSIDAADLEVRTALNKEDYTLEEVKALPETDNTKMVIEVLAQGATMEDAKTPYAVPLSALSDILKKKFNPNFIGRQTNDDPYDISDVVYGNNLVKGSLTKESHGTHVAGIILGDRSNQKGVNGVTNKAKLIAVRAVPNGDEHDKDVALAIHYMVDNGAKVINMSFGKTISPNPEWVYNALKYAASKDVLIVKAAGNDGENIDIITMYPNDAMNNRNEFTDNVLTIGATAPFFNEKLVAGFSNYGKYTVDIFAPGADIYSTIPNNEYRFKSGTSMATPEVSGVAALIRAYYPELSAPQVKQIIMNSGSKVDLDVIIPNTEDKKKMNFSEFSKSGRILNAYNALKMADAIVSKQ</sequence>
<evidence type="ECO:0000256" key="5">
    <source>
        <dbReference type="PROSITE-ProRule" id="PRU01240"/>
    </source>
</evidence>
<dbReference type="CDD" id="cd07483">
    <property type="entry name" value="Peptidases_S8_Subtilisin_Novo-like"/>
    <property type="match status" value="1"/>
</dbReference>
<dbReference type="Proteomes" id="UP000441333">
    <property type="component" value="Unassembled WGS sequence"/>
</dbReference>
<dbReference type="InterPro" id="IPR036852">
    <property type="entry name" value="Peptidase_S8/S53_dom_sf"/>
</dbReference>
<dbReference type="EMBL" id="WAAT01000004">
    <property type="protein sequence ID" value="KAB1071337.1"/>
    <property type="molecule type" value="Genomic_DNA"/>
</dbReference>
<keyword evidence="2 5" id="KW-0645">Protease</keyword>
<feature type="active site" description="Charge relay system" evidence="5">
    <location>
        <position position="96"/>
    </location>
</feature>
<comment type="caution">
    <text evidence="8">The sequence shown here is derived from an EMBL/GenBank/DDBJ whole genome shotgun (WGS) entry which is preliminary data.</text>
</comment>
<proteinExistence type="inferred from homology"/>
<evidence type="ECO:0000256" key="6">
    <source>
        <dbReference type="RuleBase" id="RU003355"/>
    </source>
</evidence>
<protein>
    <submittedName>
        <fullName evidence="8">S8 family serine peptidase</fullName>
    </submittedName>
</protein>
<reference evidence="8 9" key="1">
    <citation type="submission" date="2019-09" db="EMBL/GenBank/DDBJ databases">
        <authorList>
            <person name="Cao W.R."/>
        </authorList>
    </citation>
    <scope>NUCLEOTIDE SEQUENCE [LARGE SCALE GENOMIC DNA]</scope>
    <source>
        <strain evidence="8 9">B1N29</strain>
    </source>
</reference>
<dbReference type="Pfam" id="PF00082">
    <property type="entry name" value="Peptidase_S8"/>
    <property type="match status" value="1"/>
</dbReference>
<evidence type="ECO:0000256" key="4">
    <source>
        <dbReference type="ARBA" id="ARBA00022825"/>
    </source>
</evidence>
<keyword evidence="3 5" id="KW-0378">Hydrolase</keyword>
<dbReference type="PROSITE" id="PS51257">
    <property type="entry name" value="PROKAR_LIPOPROTEIN"/>
    <property type="match status" value="1"/>
</dbReference>
<evidence type="ECO:0000313" key="9">
    <source>
        <dbReference type="Proteomes" id="UP000441333"/>
    </source>
</evidence>
<feature type="domain" description="Peptidase S8/S53" evidence="7">
    <location>
        <begin position="304"/>
        <end position="514"/>
    </location>
</feature>
<dbReference type="PANTHER" id="PTHR43399:SF4">
    <property type="entry name" value="CELL WALL-ASSOCIATED PROTEASE"/>
    <property type="match status" value="1"/>
</dbReference>